<gene>
    <name evidence="4" type="ORF">NK662_20715</name>
</gene>
<dbReference type="InterPro" id="IPR051943">
    <property type="entry name" value="TRAFAC_Dynamin-like_GTPase"/>
</dbReference>
<keyword evidence="2" id="KW-0812">Transmembrane</keyword>
<feature type="coiled-coil region" evidence="1">
    <location>
        <begin position="299"/>
        <end position="362"/>
    </location>
</feature>
<evidence type="ECO:0000256" key="2">
    <source>
        <dbReference type="SAM" id="Phobius"/>
    </source>
</evidence>
<dbReference type="Proteomes" id="UP001156102">
    <property type="component" value="Unassembled WGS sequence"/>
</dbReference>
<feature type="transmembrane region" description="Helical" evidence="2">
    <location>
        <begin position="463"/>
        <end position="487"/>
    </location>
</feature>
<proteinExistence type="predicted"/>
<accession>A0AA42BRH5</accession>
<dbReference type="EMBL" id="JANCLT010000016">
    <property type="protein sequence ID" value="MCP8970947.1"/>
    <property type="molecule type" value="Genomic_DNA"/>
</dbReference>
<keyword evidence="5" id="KW-1185">Reference proteome</keyword>
<dbReference type="RefSeq" id="WP_254760873.1">
    <property type="nucleotide sequence ID" value="NZ_JANCLT010000016.1"/>
</dbReference>
<keyword evidence="1" id="KW-0175">Coiled coil</keyword>
<evidence type="ECO:0000313" key="5">
    <source>
        <dbReference type="Proteomes" id="UP001156102"/>
    </source>
</evidence>
<dbReference type="SUPFAM" id="SSF52540">
    <property type="entry name" value="P-loop containing nucleoside triphosphate hydrolases"/>
    <property type="match status" value="1"/>
</dbReference>
<protein>
    <submittedName>
        <fullName evidence="4">Dynamin family protein</fullName>
    </submittedName>
</protein>
<dbReference type="PANTHER" id="PTHR43681:SF1">
    <property type="entry name" value="SARCALUMENIN"/>
    <property type="match status" value="1"/>
</dbReference>
<evidence type="ECO:0000313" key="4">
    <source>
        <dbReference type="EMBL" id="MCP8970947.1"/>
    </source>
</evidence>
<feature type="domain" description="Dynamin N-terminal" evidence="3">
    <location>
        <begin position="49"/>
        <end position="196"/>
    </location>
</feature>
<dbReference type="PANTHER" id="PTHR43681">
    <property type="entry name" value="TRANSMEMBRANE GTPASE FZO"/>
    <property type="match status" value="1"/>
</dbReference>
<dbReference type="Gene3D" id="3.40.50.300">
    <property type="entry name" value="P-loop containing nucleotide triphosphate hydrolases"/>
    <property type="match status" value="1"/>
</dbReference>
<dbReference type="InterPro" id="IPR045063">
    <property type="entry name" value="Dynamin_N"/>
</dbReference>
<evidence type="ECO:0000259" key="3">
    <source>
        <dbReference type="Pfam" id="PF00350"/>
    </source>
</evidence>
<dbReference type="AlphaFoldDB" id="A0AA42BRH5"/>
<evidence type="ECO:0000256" key="1">
    <source>
        <dbReference type="SAM" id="Coils"/>
    </source>
</evidence>
<name>A0AA42BRH5_9BACI</name>
<organism evidence="4 5">
    <name type="scientific">Ectobacillus ponti</name>
    <dbReference type="NCBI Taxonomy" id="2961894"/>
    <lineage>
        <taxon>Bacteria</taxon>
        <taxon>Bacillati</taxon>
        <taxon>Bacillota</taxon>
        <taxon>Bacilli</taxon>
        <taxon>Bacillales</taxon>
        <taxon>Bacillaceae</taxon>
        <taxon>Ectobacillus</taxon>
    </lineage>
</organism>
<sequence>MVSLLDERFYAIADKYIPIWNEDGTRLPYASYFSHKLTNLQKDEFLIPILGVQGTGKSSLLNALLMDDIVLPVDADETTCIPVEVRYSSTHSGRIEVHFSQASEIKVIQSPKELEQYVHNAYNPGNQKGVSHIVVYRDNDILRNGVVFVDLPGVSSLTQKNMQTTMNYIDRLSAAIFLLRTVPPITRSEMLFLSTVWPKLTKVWFVQNQWNDESKREVQDGLEHNRKVLEKVAANYQRNEDIHVRVVNVYQALTGKLQEREDVLQASGIQDVHAFIAEITGTWKKSMSKKFTDDFHHLLKRLYHKIEEKQEEIKLSRRDLRKRQRQQEREIEDMISSNQEIIDRVNGQLRQYEFEIRSFAEEQGRIQGENLRNEMRRITGSRVVDGDLLSKAFQEVQQDLAMNVLEELNIKLYEMQKKLELELGKLQAQEVDSSFMNYEGFYREESVKFEKGLVPAINIAGGLGGIAAGFAIGGPIGAVAAIGISLFSSWIGRKTKDYIQDERAKASMKDLEQPIQKFQQNLQQSITNEIDTFMKYTQEVLQQYIAQQEQKLSRVREEHRRDLHLSENELLERRQEIDADLAYIQQMEVTA</sequence>
<keyword evidence="2" id="KW-1133">Transmembrane helix</keyword>
<comment type="caution">
    <text evidence="4">The sequence shown here is derived from an EMBL/GenBank/DDBJ whole genome shotgun (WGS) entry which is preliminary data.</text>
</comment>
<dbReference type="InterPro" id="IPR027417">
    <property type="entry name" value="P-loop_NTPase"/>
</dbReference>
<reference evidence="4" key="1">
    <citation type="submission" date="2022-07" db="EMBL/GenBank/DDBJ databases">
        <authorList>
            <person name="Li W.-J."/>
            <person name="Deng Q.-Q."/>
        </authorList>
    </citation>
    <scope>NUCLEOTIDE SEQUENCE</scope>
    <source>
        <strain evidence="4">SYSU M60031</strain>
    </source>
</reference>
<dbReference type="Pfam" id="PF00350">
    <property type="entry name" value="Dynamin_N"/>
    <property type="match status" value="1"/>
</dbReference>
<keyword evidence="2" id="KW-0472">Membrane</keyword>